<gene>
    <name evidence="1" type="ORF">D7U36_03045</name>
</gene>
<accession>A0A8B3FUV2</accession>
<protein>
    <submittedName>
        <fullName evidence="1">Uncharacterized protein</fullName>
    </submittedName>
</protein>
<name>A0A8B3FUV2_9ACTN</name>
<organism evidence="1 2">
    <name type="scientific">Propionibacterium australiense</name>
    <dbReference type="NCBI Taxonomy" id="119981"/>
    <lineage>
        <taxon>Bacteria</taxon>
        <taxon>Bacillati</taxon>
        <taxon>Actinomycetota</taxon>
        <taxon>Actinomycetes</taxon>
        <taxon>Propionibacteriales</taxon>
        <taxon>Propionibacteriaceae</taxon>
        <taxon>Propionibacterium</taxon>
    </lineage>
</organism>
<sequence>MLRKAVAYCPAMRTNDDTAAAWAEALAPYDFQDGLDAVADVAATPVQPGEQLWVTIQTVIWQIRRYRSARIAEREHLLDAPPTDPAAGIAWRRRANAVLAARDLDESALLALGGRAPRPAIDHQADLRAITVRTGATPAGDQP</sequence>
<evidence type="ECO:0000313" key="2">
    <source>
        <dbReference type="Proteomes" id="UP000279336"/>
    </source>
</evidence>
<reference evidence="1 2" key="1">
    <citation type="submission" date="2018-10" db="EMBL/GenBank/DDBJ databases">
        <title>Propionibacterium australiense Genome Sequencing and Assembly.</title>
        <authorList>
            <person name="Bernier A.-M."/>
            <person name="Bernard K."/>
        </authorList>
    </citation>
    <scope>NUCLEOTIDE SEQUENCE [LARGE SCALE GENOMIC DNA]</scope>
    <source>
        <strain evidence="1 2">NML98A078</strain>
    </source>
</reference>
<proteinExistence type="predicted"/>
<dbReference type="EMBL" id="RCIW01000003">
    <property type="protein sequence ID" value="RLP12250.1"/>
    <property type="molecule type" value="Genomic_DNA"/>
</dbReference>
<evidence type="ECO:0000313" key="1">
    <source>
        <dbReference type="EMBL" id="RLP12250.1"/>
    </source>
</evidence>
<comment type="caution">
    <text evidence="1">The sequence shown here is derived from an EMBL/GenBank/DDBJ whole genome shotgun (WGS) entry which is preliminary data.</text>
</comment>
<dbReference type="AlphaFoldDB" id="A0A8B3FUV2"/>
<dbReference type="Proteomes" id="UP000279336">
    <property type="component" value="Unassembled WGS sequence"/>
</dbReference>